<gene>
    <name evidence="1" type="ORF">IQ222_01845</name>
</gene>
<organism evidence="1 2">
    <name type="scientific">Dolichospermum flos-aquae LEGE 04289</name>
    <dbReference type="NCBI Taxonomy" id="1828708"/>
    <lineage>
        <taxon>Bacteria</taxon>
        <taxon>Bacillati</taxon>
        <taxon>Cyanobacteriota</taxon>
        <taxon>Cyanophyceae</taxon>
        <taxon>Nostocales</taxon>
        <taxon>Aphanizomenonaceae</taxon>
        <taxon>Dolichospermum</taxon>
    </lineage>
</organism>
<keyword evidence="2" id="KW-1185">Reference proteome</keyword>
<protein>
    <submittedName>
        <fullName evidence="1">Uncharacterized protein</fullName>
    </submittedName>
</protein>
<dbReference type="Proteomes" id="UP000597867">
    <property type="component" value="Unassembled WGS sequence"/>
</dbReference>
<comment type="caution">
    <text evidence="1">The sequence shown here is derived from an EMBL/GenBank/DDBJ whole genome shotgun (WGS) entry which is preliminary data.</text>
</comment>
<accession>A0ACC5PXU5</accession>
<proteinExistence type="predicted"/>
<dbReference type="EMBL" id="JADEWF010000003">
    <property type="protein sequence ID" value="MBE9217569.1"/>
    <property type="molecule type" value="Genomic_DNA"/>
</dbReference>
<evidence type="ECO:0000313" key="2">
    <source>
        <dbReference type="Proteomes" id="UP000597867"/>
    </source>
</evidence>
<sequence length="133" mass="15333">METMCLYGRTAGKPLLGTLIEWKPGVKRCSRKEMTPLLLNQQVHDEIIRLSKVSRVDTKILEQFACFIIQSSQPKSKITVVSLKIEELKQAVYYRFNVKNTQELKNCGAFIMATDGMEKIDFRFKINMRNAIS</sequence>
<evidence type="ECO:0000313" key="1">
    <source>
        <dbReference type="EMBL" id="MBE9217569.1"/>
    </source>
</evidence>
<name>A0ACC5PXU5_DOLFA</name>
<reference evidence="1" key="1">
    <citation type="submission" date="2020-10" db="EMBL/GenBank/DDBJ databases">
        <authorList>
            <person name="Castelo-Branco R."/>
            <person name="Eusebio N."/>
            <person name="Adriana R."/>
            <person name="Vieira A."/>
            <person name="Brugerolle De Fraissinette N."/>
            <person name="Rezende De Castro R."/>
            <person name="Schneider M.P."/>
            <person name="Vasconcelos V."/>
            <person name="Leao P.N."/>
        </authorList>
    </citation>
    <scope>NUCLEOTIDE SEQUENCE</scope>
    <source>
        <strain evidence="1">LEGE 04289</strain>
    </source>
</reference>